<reference evidence="2" key="1">
    <citation type="thesis" date="2020" institute="ProQuest LLC" country="789 East Eisenhower Parkway, Ann Arbor, MI, USA">
        <title>Comparative Genomics and Chromosome Evolution.</title>
        <authorList>
            <person name="Mudd A.B."/>
        </authorList>
    </citation>
    <scope>NUCLEOTIDE SEQUENCE</scope>
    <source>
        <strain evidence="2">237g6f4</strain>
        <tissue evidence="2">Blood</tissue>
    </source>
</reference>
<protein>
    <submittedName>
        <fullName evidence="2">Uncharacterized protein</fullName>
    </submittedName>
</protein>
<feature type="compositionally biased region" description="Polar residues" evidence="1">
    <location>
        <begin position="67"/>
        <end position="76"/>
    </location>
</feature>
<feature type="region of interest" description="Disordered" evidence="1">
    <location>
        <begin position="54"/>
        <end position="78"/>
    </location>
</feature>
<accession>A0AAV6ZYQ8</accession>
<sequence>MYPLQPPDCSLPMHAVSLGLLSLLRPHRLSSAVSIQYSRETALASLLLYETGREHSGYSREEDSRLQELTGTSSVRTAGPVPPLQYNVCGPEGTIIRLCLGLN</sequence>
<keyword evidence="3" id="KW-1185">Reference proteome</keyword>
<dbReference type="EMBL" id="WNYA01000011">
    <property type="protein sequence ID" value="KAG8551781.1"/>
    <property type="molecule type" value="Genomic_DNA"/>
</dbReference>
<evidence type="ECO:0000313" key="2">
    <source>
        <dbReference type="EMBL" id="KAG8551781.1"/>
    </source>
</evidence>
<name>A0AAV6ZYQ8_ENGPU</name>
<proteinExistence type="predicted"/>
<dbReference type="AlphaFoldDB" id="A0AAV6ZYQ8"/>
<gene>
    <name evidence="2" type="ORF">GDO81_004262</name>
</gene>
<feature type="compositionally biased region" description="Basic and acidic residues" evidence="1">
    <location>
        <begin position="54"/>
        <end position="66"/>
    </location>
</feature>
<organism evidence="2 3">
    <name type="scientific">Engystomops pustulosus</name>
    <name type="common">Tungara frog</name>
    <name type="synonym">Physalaemus pustulosus</name>
    <dbReference type="NCBI Taxonomy" id="76066"/>
    <lineage>
        <taxon>Eukaryota</taxon>
        <taxon>Metazoa</taxon>
        <taxon>Chordata</taxon>
        <taxon>Craniata</taxon>
        <taxon>Vertebrata</taxon>
        <taxon>Euteleostomi</taxon>
        <taxon>Amphibia</taxon>
        <taxon>Batrachia</taxon>
        <taxon>Anura</taxon>
        <taxon>Neobatrachia</taxon>
        <taxon>Hyloidea</taxon>
        <taxon>Leptodactylidae</taxon>
        <taxon>Leiuperinae</taxon>
        <taxon>Engystomops</taxon>
    </lineage>
</organism>
<evidence type="ECO:0000313" key="3">
    <source>
        <dbReference type="Proteomes" id="UP000824782"/>
    </source>
</evidence>
<evidence type="ECO:0000256" key="1">
    <source>
        <dbReference type="SAM" id="MobiDB-lite"/>
    </source>
</evidence>
<dbReference type="Proteomes" id="UP000824782">
    <property type="component" value="Unassembled WGS sequence"/>
</dbReference>
<comment type="caution">
    <text evidence="2">The sequence shown here is derived from an EMBL/GenBank/DDBJ whole genome shotgun (WGS) entry which is preliminary data.</text>
</comment>